<sequence length="293" mass="32540">MITNGFIGLTCYTYEIGCGVGRKGNLMDNTCFPFHTAMDTVFAGIQNGRVVQPGETPWTVYIIISKTSGCANCTVTDIRVYAGLIDQSITNLKYYTGGKYYINPDYAANKWFAYDLALIRLDTSIPLDGTSGRTGINAICLPEENVTNIAEEYALLNGFGHNTDDGWGKGVQRVGWTKIMKSNPNNSHGESVKLFFKRTPYPTGTAGCTTNGFISLYYNNRTYNTYEILYIDGYNGNHMKIHFYDNITHSGCGVGKKANLMDSKCFTYHTSSDTMFDNIQNGRVVQPGETPWT</sequence>
<keyword evidence="2" id="KW-1185">Reference proteome</keyword>
<dbReference type="EMBL" id="CAJPIZ010008478">
    <property type="protein sequence ID" value="CAG2111176.1"/>
    <property type="molecule type" value="Genomic_DNA"/>
</dbReference>
<evidence type="ECO:0000313" key="1">
    <source>
        <dbReference type="EMBL" id="CAD7630746.1"/>
    </source>
</evidence>
<dbReference type="Gene3D" id="2.40.10.10">
    <property type="entry name" value="Trypsin-like serine proteases"/>
    <property type="match status" value="1"/>
</dbReference>
<dbReference type="InterPro" id="IPR043504">
    <property type="entry name" value="Peptidase_S1_PA_chymotrypsin"/>
</dbReference>
<dbReference type="AlphaFoldDB" id="A0A7R9Q3D8"/>
<accession>A0A7R9Q3D8</accession>
<reference evidence="1" key="1">
    <citation type="submission" date="2020-11" db="EMBL/GenBank/DDBJ databases">
        <authorList>
            <person name="Tran Van P."/>
        </authorList>
    </citation>
    <scope>NUCLEOTIDE SEQUENCE</scope>
</reference>
<dbReference type="EMBL" id="OC863053">
    <property type="protein sequence ID" value="CAD7630746.1"/>
    <property type="molecule type" value="Genomic_DNA"/>
</dbReference>
<dbReference type="InterPro" id="IPR009003">
    <property type="entry name" value="Peptidase_S1_PA"/>
</dbReference>
<protein>
    <submittedName>
        <fullName evidence="1">Uncharacterized protein</fullName>
    </submittedName>
</protein>
<gene>
    <name evidence="1" type="ORF">OSB1V03_LOCUS11158</name>
</gene>
<evidence type="ECO:0000313" key="2">
    <source>
        <dbReference type="Proteomes" id="UP000759131"/>
    </source>
</evidence>
<dbReference type="OrthoDB" id="10061449at2759"/>
<organism evidence="1">
    <name type="scientific">Medioppia subpectinata</name>
    <dbReference type="NCBI Taxonomy" id="1979941"/>
    <lineage>
        <taxon>Eukaryota</taxon>
        <taxon>Metazoa</taxon>
        <taxon>Ecdysozoa</taxon>
        <taxon>Arthropoda</taxon>
        <taxon>Chelicerata</taxon>
        <taxon>Arachnida</taxon>
        <taxon>Acari</taxon>
        <taxon>Acariformes</taxon>
        <taxon>Sarcoptiformes</taxon>
        <taxon>Oribatida</taxon>
        <taxon>Brachypylina</taxon>
        <taxon>Oppioidea</taxon>
        <taxon>Oppiidae</taxon>
        <taxon>Medioppia</taxon>
    </lineage>
</organism>
<name>A0A7R9Q3D8_9ACAR</name>
<dbReference type="SUPFAM" id="SSF50494">
    <property type="entry name" value="Trypsin-like serine proteases"/>
    <property type="match status" value="1"/>
</dbReference>
<dbReference type="Proteomes" id="UP000759131">
    <property type="component" value="Unassembled WGS sequence"/>
</dbReference>
<feature type="non-terminal residue" evidence="1">
    <location>
        <position position="293"/>
    </location>
</feature>
<proteinExistence type="predicted"/>